<organism evidence="1 2">
    <name type="scientific">Pseudolactococcus hodotermopsidis</name>
    <dbReference type="NCBI Taxonomy" id="2709157"/>
    <lineage>
        <taxon>Bacteria</taxon>
        <taxon>Bacillati</taxon>
        <taxon>Bacillota</taxon>
        <taxon>Bacilli</taxon>
        <taxon>Lactobacillales</taxon>
        <taxon>Streptococcaceae</taxon>
        <taxon>Pseudolactococcus</taxon>
    </lineage>
</organism>
<protein>
    <submittedName>
        <fullName evidence="1">Uncharacterized protein</fullName>
    </submittedName>
</protein>
<proteinExistence type="predicted"/>
<dbReference type="Proteomes" id="UP000480303">
    <property type="component" value="Unassembled WGS sequence"/>
</dbReference>
<dbReference type="RefSeq" id="WP_172209004.1">
    <property type="nucleotide sequence ID" value="NZ_BLLI01000036.1"/>
</dbReference>
<keyword evidence="2" id="KW-1185">Reference proteome</keyword>
<dbReference type="SUPFAM" id="SSF158560">
    <property type="entry name" value="BH3980-like"/>
    <property type="match status" value="1"/>
</dbReference>
<sequence length="101" mass="11744">MCGQKVTELEEQLNAENRVYFEELYNTLFLNGAIYNSQAVSETSYTLLLDLLAAQDAGENASGYFWVSPIQMSKRLLKNIFRYFSYHLHYLGNQIYPICEK</sequence>
<comment type="caution">
    <text evidence="1">The sequence shown here is derived from an EMBL/GenBank/DDBJ whole genome shotgun (WGS) entry which is preliminary data.</text>
</comment>
<evidence type="ECO:0000313" key="1">
    <source>
        <dbReference type="EMBL" id="GFH42716.1"/>
    </source>
</evidence>
<name>A0A6A0BD02_9LACT</name>
<accession>A0A6A0BD02</accession>
<dbReference type="AlphaFoldDB" id="A0A6A0BD02"/>
<gene>
    <name evidence="1" type="ORF">Hs30E_12670</name>
</gene>
<evidence type="ECO:0000313" key="2">
    <source>
        <dbReference type="Proteomes" id="UP000480303"/>
    </source>
</evidence>
<reference evidence="1 2" key="1">
    <citation type="submission" date="2020-02" db="EMBL/GenBank/DDBJ databases">
        <title>Draft genome sequence of Lactococcus sp. Hs30E4-3.</title>
        <authorList>
            <person name="Noda S."/>
            <person name="Yuki M."/>
            <person name="Ohkuma M."/>
        </authorList>
    </citation>
    <scope>NUCLEOTIDE SEQUENCE [LARGE SCALE GENOMIC DNA]</scope>
    <source>
        <strain evidence="1 2">Hs30E4-3</strain>
    </source>
</reference>
<dbReference type="EMBL" id="BLLI01000036">
    <property type="protein sequence ID" value="GFH42716.1"/>
    <property type="molecule type" value="Genomic_DNA"/>
</dbReference>